<comment type="caution">
    <text evidence="1">The sequence shown here is derived from an EMBL/GenBank/DDBJ whole genome shotgun (WGS) entry which is preliminary data.</text>
</comment>
<evidence type="ECO:0000313" key="2">
    <source>
        <dbReference type="Proteomes" id="UP000790377"/>
    </source>
</evidence>
<protein>
    <submittedName>
        <fullName evidence="1">Uncharacterized protein</fullName>
    </submittedName>
</protein>
<organism evidence="1 2">
    <name type="scientific">Hygrophoropsis aurantiaca</name>
    <dbReference type="NCBI Taxonomy" id="72124"/>
    <lineage>
        <taxon>Eukaryota</taxon>
        <taxon>Fungi</taxon>
        <taxon>Dikarya</taxon>
        <taxon>Basidiomycota</taxon>
        <taxon>Agaricomycotina</taxon>
        <taxon>Agaricomycetes</taxon>
        <taxon>Agaricomycetidae</taxon>
        <taxon>Boletales</taxon>
        <taxon>Coniophorineae</taxon>
        <taxon>Hygrophoropsidaceae</taxon>
        <taxon>Hygrophoropsis</taxon>
    </lineage>
</organism>
<keyword evidence="2" id="KW-1185">Reference proteome</keyword>
<gene>
    <name evidence="1" type="ORF">BJ138DRAFT_1152258</name>
</gene>
<name>A0ACB8ABQ8_9AGAM</name>
<sequence length="136" mass="13497">MRFTFAFTALSAALSVVSAATFTPRQLPNCAAACLAEANYGGCNSDDDTCLCNSQVFIQSSTQCIQQTCTGSDLTTAESDAQQLCLAVGVTLTSSTPAATGSSAASSPTPSSNGATANKINALAGAAAFVALAAIL</sequence>
<proteinExistence type="predicted"/>
<evidence type="ECO:0000313" key="1">
    <source>
        <dbReference type="EMBL" id="KAH7910722.1"/>
    </source>
</evidence>
<dbReference type="Proteomes" id="UP000790377">
    <property type="component" value="Unassembled WGS sequence"/>
</dbReference>
<dbReference type="EMBL" id="MU267702">
    <property type="protein sequence ID" value="KAH7910722.1"/>
    <property type="molecule type" value="Genomic_DNA"/>
</dbReference>
<accession>A0ACB8ABQ8</accession>
<reference evidence="1" key="1">
    <citation type="journal article" date="2021" name="New Phytol.">
        <title>Evolutionary innovations through gain and loss of genes in the ectomycorrhizal Boletales.</title>
        <authorList>
            <person name="Wu G."/>
            <person name="Miyauchi S."/>
            <person name="Morin E."/>
            <person name="Kuo A."/>
            <person name="Drula E."/>
            <person name="Varga T."/>
            <person name="Kohler A."/>
            <person name="Feng B."/>
            <person name="Cao Y."/>
            <person name="Lipzen A."/>
            <person name="Daum C."/>
            <person name="Hundley H."/>
            <person name="Pangilinan J."/>
            <person name="Johnson J."/>
            <person name="Barry K."/>
            <person name="LaButti K."/>
            <person name="Ng V."/>
            <person name="Ahrendt S."/>
            <person name="Min B."/>
            <person name="Choi I.G."/>
            <person name="Park H."/>
            <person name="Plett J.M."/>
            <person name="Magnuson J."/>
            <person name="Spatafora J.W."/>
            <person name="Nagy L.G."/>
            <person name="Henrissat B."/>
            <person name="Grigoriev I.V."/>
            <person name="Yang Z.L."/>
            <person name="Xu J."/>
            <person name="Martin F.M."/>
        </authorList>
    </citation>
    <scope>NUCLEOTIDE SEQUENCE</scope>
    <source>
        <strain evidence="1">ATCC 28755</strain>
    </source>
</reference>